<reference evidence="1" key="1">
    <citation type="submission" date="2015-07" db="EMBL/GenBank/DDBJ databases">
        <title>Adaptation to a free-living lifestyle via gene acquisitions in the diplomonad Trepomonas sp. PC1.</title>
        <authorList>
            <person name="Xu F."/>
            <person name="Jerlstrom-Hultqvist J."/>
            <person name="Kolisko M."/>
            <person name="Simpson A.G.B."/>
            <person name="Roger A.J."/>
            <person name="Svard S.G."/>
            <person name="Andersson J.O."/>
        </authorList>
    </citation>
    <scope>NUCLEOTIDE SEQUENCE</scope>
    <source>
        <strain evidence="1">PC1</strain>
    </source>
</reference>
<evidence type="ECO:0000313" key="1">
    <source>
        <dbReference type="EMBL" id="JAP89773.1"/>
    </source>
</evidence>
<organism evidence="1">
    <name type="scientific">Trepomonas sp. PC1</name>
    <dbReference type="NCBI Taxonomy" id="1076344"/>
    <lineage>
        <taxon>Eukaryota</taxon>
        <taxon>Metamonada</taxon>
        <taxon>Diplomonadida</taxon>
        <taxon>Hexamitidae</taxon>
        <taxon>Hexamitinae</taxon>
        <taxon>Trepomonas</taxon>
    </lineage>
</organism>
<accession>A0A146JYL1</accession>
<dbReference type="EMBL" id="GDID01006833">
    <property type="protein sequence ID" value="JAP89773.1"/>
    <property type="molecule type" value="Transcribed_RNA"/>
</dbReference>
<proteinExistence type="predicted"/>
<name>A0A146JYL1_9EUKA</name>
<feature type="non-terminal residue" evidence="1">
    <location>
        <position position="1"/>
    </location>
</feature>
<dbReference type="AlphaFoldDB" id="A0A146JYL1"/>
<protein>
    <submittedName>
        <fullName evidence="1">Uncharacterized protein</fullName>
    </submittedName>
</protein>
<gene>
    <name evidence="1" type="ORF">TPC1_30732</name>
</gene>
<sequence>IPTKQVTNLQHAYTILDDDQAKNYYQQIFKQLIQPIQLDQEQITQINTQLQKFVLDHNIGTCSDLVDENLTDNSLTKNLLQILSIKNPPQKELTVPEIKQMCQIVFQIYERIYANNTPDNHFKDFLRLKFKFPFQKEEELDFQNIVNVCYFNTAVLEFQESPMYSLVLLMRIIGNFNYGDQKPLLRQYFESAVSIAIEIQFLKLQYPSDAYKPFYECVALSLSKFRTVESFYCFQYPPQLRQQVLEKLNKLNQKSSALPFQFQRKIQDCVGQNFRADNLFNTMGYGNSQAKIQLIDDSHNQLIFERFGYKFRKGQSLEKIDDLVQKFQVLQQLKAEFGSTVLGAGDVKKVIESLNNHYGQLTEFFNKAFSMNEEIQKQIIPDEPAYNSFKEDVLFQMQRCQFVMQQIQQSLPFGSYISVFDLAQRFIYNVYNPKKQVDEKYLEELSVEFRKYRKLFNMLSFGQHEQLIKAEVEKIATNATVLNENFTAFNEAAM</sequence>